<comment type="caution">
    <text evidence="2">The sequence shown here is derived from an EMBL/GenBank/DDBJ whole genome shotgun (WGS) entry which is preliminary data.</text>
</comment>
<proteinExistence type="predicted"/>
<dbReference type="Proteomes" id="UP001153269">
    <property type="component" value="Unassembled WGS sequence"/>
</dbReference>
<dbReference type="EMBL" id="CADEAL010003925">
    <property type="protein sequence ID" value="CAB1446716.1"/>
    <property type="molecule type" value="Genomic_DNA"/>
</dbReference>
<dbReference type="AlphaFoldDB" id="A0A9N7VE52"/>
<evidence type="ECO:0000313" key="2">
    <source>
        <dbReference type="EMBL" id="CAB1446716.1"/>
    </source>
</evidence>
<accession>A0A9N7VE52</accession>
<name>A0A9N7VE52_PLEPL</name>
<reference evidence="2" key="1">
    <citation type="submission" date="2020-03" db="EMBL/GenBank/DDBJ databases">
        <authorList>
            <person name="Weist P."/>
        </authorList>
    </citation>
    <scope>NUCLEOTIDE SEQUENCE</scope>
</reference>
<gene>
    <name evidence="2" type="ORF">PLEPLA_LOCUS34441</name>
</gene>
<keyword evidence="3" id="KW-1185">Reference proteome</keyword>
<protein>
    <submittedName>
        <fullName evidence="2">Uncharacterized protein</fullName>
    </submittedName>
</protein>
<sequence length="99" mass="11557">MRPITSLTDYERNRIAGDTELFSPKNKERDEEELKEDCSESKTLRDLTEKLPFRDAPNSADSLRRQQFHNVAIRWGQKHHCHVHSLMVNVPMGSPQHMS</sequence>
<feature type="region of interest" description="Disordered" evidence="1">
    <location>
        <begin position="15"/>
        <end position="43"/>
    </location>
</feature>
<evidence type="ECO:0000256" key="1">
    <source>
        <dbReference type="SAM" id="MobiDB-lite"/>
    </source>
</evidence>
<evidence type="ECO:0000313" key="3">
    <source>
        <dbReference type="Proteomes" id="UP001153269"/>
    </source>
</evidence>
<organism evidence="2 3">
    <name type="scientific">Pleuronectes platessa</name>
    <name type="common">European plaice</name>
    <dbReference type="NCBI Taxonomy" id="8262"/>
    <lineage>
        <taxon>Eukaryota</taxon>
        <taxon>Metazoa</taxon>
        <taxon>Chordata</taxon>
        <taxon>Craniata</taxon>
        <taxon>Vertebrata</taxon>
        <taxon>Euteleostomi</taxon>
        <taxon>Actinopterygii</taxon>
        <taxon>Neopterygii</taxon>
        <taxon>Teleostei</taxon>
        <taxon>Neoteleostei</taxon>
        <taxon>Acanthomorphata</taxon>
        <taxon>Carangaria</taxon>
        <taxon>Pleuronectiformes</taxon>
        <taxon>Pleuronectoidei</taxon>
        <taxon>Pleuronectidae</taxon>
        <taxon>Pleuronectes</taxon>
    </lineage>
</organism>